<dbReference type="AlphaFoldDB" id="A0A914R6V7"/>
<dbReference type="WBParaSite" id="PDA_v2.g7296.t1">
    <property type="protein sequence ID" value="PDA_v2.g7296.t1"/>
    <property type="gene ID" value="PDA_v2.g7296"/>
</dbReference>
<protein>
    <submittedName>
        <fullName evidence="3">Uncharacterized protein</fullName>
    </submittedName>
</protein>
<reference evidence="3" key="1">
    <citation type="submission" date="2022-11" db="UniProtKB">
        <authorList>
            <consortium name="WormBaseParasite"/>
        </authorList>
    </citation>
    <scope>IDENTIFICATION</scope>
</reference>
<proteinExistence type="predicted"/>
<name>A0A914R6V7_9BILA</name>
<evidence type="ECO:0000256" key="1">
    <source>
        <dbReference type="SAM" id="Coils"/>
    </source>
</evidence>
<organism evidence="2 3">
    <name type="scientific">Panagrolaimus davidi</name>
    <dbReference type="NCBI Taxonomy" id="227884"/>
    <lineage>
        <taxon>Eukaryota</taxon>
        <taxon>Metazoa</taxon>
        <taxon>Ecdysozoa</taxon>
        <taxon>Nematoda</taxon>
        <taxon>Chromadorea</taxon>
        <taxon>Rhabditida</taxon>
        <taxon>Tylenchina</taxon>
        <taxon>Panagrolaimomorpha</taxon>
        <taxon>Panagrolaimoidea</taxon>
        <taxon>Panagrolaimidae</taxon>
        <taxon>Panagrolaimus</taxon>
    </lineage>
</organism>
<evidence type="ECO:0000313" key="2">
    <source>
        <dbReference type="Proteomes" id="UP000887578"/>
    </source>
</evidence>
<evidence type="ECO:0000313" key="3">
    <source>
        <dbReference type="WBParaSite" id="PDA_v2.g7296.t1"/>
    </source>
</evidence>
<keyword evidence="1" id="KW-0175">Coiled coil</keyword>
<accession>A0A914R6V7</accession>
<dbReference type="Proteomes" id="UP000887578">
    <property type="component" value="Unplaced"/>
</dbReference>
<keyword evidence="2" id="KW-1185">Reference proteome</keyword>
<sequence length="280" mass="32133">MSNIKDENSPSRKRGRMTFLTKDDLRLQVGEYCDKRARAFQLLQKAEECLKIEAQKNRELEARLQKAEESNVTLIESVNTLAQEIKIIREKHEKGLKENHETYNEWVKIHREECKEKIDEEKTKSDIEKAKWLAEMHKMLVNESAKKNANVSTAETRTTFETSDVISTNITSNDETYDESILLPQINTSDSSIEAPAVIAATTTSQSTNTITIPENLQKQISQIRSFFKNLPIETQTKMKADADRLVLLIQRGKKIQQPNCFVALLIANRLNPNSFNIEH</sequence>
<feature type="coiled-coil region" evidence="1">
    <location>
        <begin position="43"/>
        <end position="84"/>
    </location>
</feature>